<dbReference type="KEGG" id="tsy:THSYN_17345"/>
<keyword evidence="1" id="KW-0732">Signal</keyword>
<evidence type="ECO:0000256" key="1">
    <source>
        <dbReference type="SAM" id="SignalP"/>
    </source>
</evidence>
<feature type="chain" id="PRO_5014655506" evidence="1">
    <location>
        <begin position="31"/>
        <end position="180"/>
    </location>
</feature>
<dbReference type="Proteomes" id="UP000232638">
    <property type="component" value="Chromosome"/>
</dbReference>
<evidence type="ECO:0000313" key="2">
    <source>
        <dbReference type="EMBL" id="AUB82534.1"/>
    </source>
</evidence>
<proteinExistence type="predicted"/>
<sequence length="180" mass="18943">MPYSRTGRVPLVDGLLLTALLVLLVGPCAAAPQAASPVTPGEQGKTMTIDEIYARCGVPGDCSTPGPCEQTRCRIQGVVSRINIWDQRLHPWLPESKFLLYNAAQTLNLEVRVVPAAAPRILDTLAAQSADWDGTVTLSGTLVGIDLPIMTGCRRALIVLLSPTDSLVIGQGGATAVATD</sequence>
<dbReference type="RefSeq" id="WP_100920260.1">
    <property type="nucleotide sequence ID" value="NZ_CP020370.1"/>
</dbReference>
<keyword evidence="3" id="KW-1185">Reference proteome</keyword>
<evidence type="ECO:0000313" key="3">
    <source>
        <dbReference type="Proteomes" id="UP000232638"/>
    </source>
</evidence>
<gene>
    <name evidence="2" type="ORF">THSYN_17345</name>
</gene>
<organism evidence="2 3">
    <name type="scientific">Candidatus Thiodictyon syntrophicum</name>
    <dbReference type="NCBI Taxonomy" id="1166950"/>
    <lineage>
        <taxon>Bacteria</taxon>
        <taxon>Pseudomonadati</taxon>
        <taxon>Pseudomonadota</taxon>
        <taxon>Gammaproteobacteria</taxon>
        <taxon>Chromatiales</taxon>
        <taxon>Chromatiaceae</taxon>
        <taxon>Thiodictyon</taxon>
    </lineage>
</organism>
<protein>
    <submittedName>
        <fullName evidence="2">Uncharacterized protein</fullName>
    </submittedName>
</protein>
<feature type="signal peptide" evidence="1">
    <location>
        <begin position="1"/>
        <end position="30"/>
    </location>
</feature>
<accession>A0A2K8UAD3</accession>
<name>A0A2K8UAD3_9GAMM</name>
<dbReference type="EMBL" id="CP020370">
    <property type="protein sequence ID" value="AUB82534.1"/>
    <property type="molecule type" value="Genomic_DNA"/>
</dbReference>
<dbReference type="AlphaFoldDB" id="A0A2K8UAD3"/>
<reference evidence="2 3" key="1">
    <citation type="submission" date="2017-03" db="EMBL/GenBank/DDBJ databases">
        <title>Complete genome sequence of Candidatus 'Thiodictyon syntrophicum' sp. nov. strain Cad16T, a photolithoautotroph purple sulfur bacterium isolated from an alpine meromictic lake.</title>
        <authorList>
            <person name="Luedin S.M."/>
            <person name="Pothier J.F."/>
            <person name="Danza F."/>
            <person name="Storelli N."/>
            <person name="Wittwer M."/>
            <person name="Tonolla M."/>
        </authorList>
    </citation>
    <scope>NUCLEOTIDE SEQUENCE [LARGE SCALE GENOMIC DNA]</scope>
    <source>
        <strain evidence="2 3">Cad16T</strain>
    </source>
</reference>